<dbReference type="Pfam" id="PF02311">
    <property type="entry name" value="AraC_binding"/>
    <property type="match status" value="1"/>
</dbReference>
<comment type="caution">
    <text evidence="5">The sequence shown here is derived from an EMBL/GenBank/DDBJ whole genome shotgun (WGS) entry which is preliminary data.</text>
</comment>
<keyword evidence="3" id="KW-0804">Transcription</keyword>
<dbReference type="InterPro" id="IPR037923">
    <property type="entry name" value="HTH-like"/>
</dbReference>
<proteinExistence type="predicted"/>
<protein>
    <submittedName>
        <fullName evidence="5">AraC family transcriptional regulator</fullName>
    </submittedName>
</protein>
<evidence type="ECO:0000313" key="5">
    <source>
        <dbReference type="EMBL" id="HIY68643.1"/>
    </source>
</evidence>
<dbReference type="PANTHER" id="PTHR43280">
    <property type="entry name" value="ARAC-FAMILY TRANSCRIPTIONAL REGULATOR"/>
    <property type="match status" value="1"/>
</dbReference>
<reference evidence="5" key="1">
    <citation type="journal article" date="2021" name="PeerJ">
        <title>Extensive microbial diversity within the chicken gut microbiome revealed by metagenomics and culture.</title>
        <authorList>
            <person name="Gilroy R."/>
            <person name="Ravi A."/>
            <person name="Getino M."/>
            <person name="Pursley I."/>
            <person name="Horton D.L."/>
            <person name="Alikhan N.F."/>
            <person name="Baker D."/>
            <person name="Gharbi K."/>
            <person name="Hall N."/>
            <person name="Watson M."/>
            <person name="Adriaenssens E.M."/>
            <person name="Foster-Nyarko E."/>
            <person name="Jarju S."/>
            <person name="Secka A."/>
            <person name="Antonio M."/>
            <person name="Oren A."/>
            <person name="Chaudhuri R.R."/>
            <person name="La Ragione R."/>
            <person name="Hildebrand F."/>
            <person name="Pallen M.J."/>
        </authorList>
    </citation>
    <scope>NUCLEOTIDE SEQUENCE</scope>
    <source>
        <strain evidence="5">5134</strain>
    </source>
</reference>
<accession>A0A9D2CC61</accession>
<dbReference type="Pfam" id="PF12833">
    <property type="entry name" value="HTH_18"/>
    <property type="match status" value="1"/>
</dbReference>
<dbReference type="PROSITE" id="PS00041">
    <property type="entry name" value="HTH_ARAC_FAMILY_1"/>
    <property type="match status" value="1"/>
</dbReference>
<dbReference type="InterPro" id="IPR020449">
    <property type="entry name" value="Tscrpt_reg_AraC-type_HTH"/>
</dbReference>
<name>A0A9D2CC61_9BACT</name>
<evidence type="ECO:0000313" key="6">
    <source>
        <dbReference type="Proteomes" id="UP000886844"/>
    </source>
</evidence>
<dbReference type="PANTHER" id="PTHR43280:SF30">
    <property type="entry name" value="MMSAB OPERON REGULATORY PROTEIN"/>
    <property type="match status" value="1"/>
</dbReference>
<dbReference type="AlphaFoldDB" id="A0A9D2CC61"/>
<evidence type="ECO:0000256" key="2">
    <source>
        <dbReference type="ARBA" id="ARBA00023125"/>
    </source>
</evidence>
<dbReference type="Gene3D" id="1.10.10.60">
    <property type="entry name" value="Homeodomain-like"/>
    <property type="match status" value="2"/>
</dbReference>
<dbReference type="InterPro" id="IPR018060">
    <property type="entry name" value="HTH_AraC"/>
</dbReference>
<keyword evidence="1" id="KW-0805">Transcription regulation</keyword>
<dbReference type="SUPFAM" id="SSF46689">
    <property type="entry name" value="Homeodomain-like"/>
    <property type="match status" value="2"/>
</dbReference>
<dbReference type="PRINTS" id="PR00032">
    <property type="entry name" value="HTHARAC"/>
</dbReference>
<dbReference type="GO" id="GO:0003700">
    <property type="term" value="F:DNA-binding transcription factor activity"/>
    <property type="evidence" value="ECO:0007669"/>
    <property type="project" value="InterPro"/>
</dbReference>
<dbReference type="InterPro" id="IPR003313">
    <property type="entry name" value="AraC-bd"/>
</dbReference>
<organism evidence="5 6">
    <name type="scientific">Candidatus Alistipes intestinigallinarum</name>
    <dbReference type="NCBI Taxonomy" id="2838440"/>
    <lineage>
        <taxon>Bacteria</taxon>
        <taxon>Pseudomonadati</taxon>
        <taxon>Bacteroidota</taxon>
        <taxon>Bacteroidia</taxon>
        <taxon>Bacteroidales</taxon>
        <taxon>Rikenellaceae</taxon>
        <taxon>Alistipes</taxon>
    </lineage>
</organism>
<feature type="domain" description="HTH araC/xylS-type" evidence="4">
    <location>
        <begin position="193"/>
        <end position="291"/>
    </location>
</feature>
<dbReference type="GO" id="GO:0043565">
    <property type="term" value="F:sequence-specific DNA binding"/>
    <property type="evidence" value="ECO:0007669"/>
    <property type="project" value="InterPro"/>
</dbReference>
<evidence type="ECO:0000259" key="4">
    <source>
        <dbReference type="PROSITE" id="PS01124"/>
    </source>
</evidence>
<dbReference type="InterPro" id="IPR009057">
    <property type="entry name" value="Homeodomain-like_sf"/>
</dbReference>
<keyword evidence="2" id="KW-0238">DNA-binding</keyword>
<dbReference type="SUPFAM" id="SSF51215">
    <property type="entry name" value="Regulatory protein AraC"/>
    <property type="match status" value="1"/>
</dbReference>
<dbReference type="Proteomes" id="UP000886844">
    <property type="component" value="Unassembled WGS sequence"/>
</dbReference>
<dbReference type="PROSITE" id="PS01124">
    <property type="entry name" value="HTH_ARAC_FAMILY_2"/>
    <property type="match status" value="1"/>
</dbReference>
<dbReference type="CDD" id="cd06986">
    <property type="entry name" value="cupin_MmsR-like_N"/>
    <property type="match status" value="1"/>
</dbReference>
<dbReference type="Gene3D" id="2.60.120.280">
    <property type="entry name" value="Regulatory protein AraC"/>
    <property type="match status" value="1"/>
</dbReference>
<dbReference type="SMART" id="SM00342">
    <property type="entry name" value="HTH_ARAC"/>
    <property type="match status" value="1"/>
</dbReference>
<sequence length="295" mass="34165">MGIETGFPGERRIVIPQQFLDLIQDDPLSGDLYIHSLGYMAHARHHLVERPNGDDAYIFIYCVWGSGFIRIRQQTIPVKANQYIVLPRKTPLAYGAENDDPWSIYWIRFNGEKGKIFARDMESPITVPPSVHIRIEQRIELFENLYAVLCGTLSLDRLNYANLAFAHFIASFRFMKLFGTVHEQPRHIEGIVNRVTHFMNENIDRKLTIDEIARFAGYSPSYLYRQFVRQTSMAPIDYFIHLKINKATIYLLKTSMTISQIAAKLGFGNADHFSRTFKHIVGISASEFRKQDFRL</sequence>
<dbReference type="EMBL" id="DXDA01000036">
    <property type="protein sequence ID" value="HIY68643.1"/>
    <property type="molecule type" value="Genomic_DNA"/>
</dbReference>
<gene>
    <name evidence="5" type="ORF">H9828_04420</name>
</gene>
<reference evidence="5" key="2">
    <citation type="submission" date="2021-04" db="EMBL/GenBank/DDBJ databases">
        <authorList>
            <person name="Gilroy R."/>
        </authorList>
    </citation>
    <scope>NUCLEOTIDE SEQUENCE</scope>
    <source>
        <strain evidence="5">5134</strain>
    </source>
</reference>
<evidence type="ECO:0000256" key="1">
    <source>
        <dbReference type="ARBA" id="ARBA00023015"/>
    </source>
</evidence>
<dbReference type="InterPro" id="IPR018062">
    <property type="entry name" value="HTH_AraC-typ_CS"/>
</dbReference>
<evidence type="ECO:0000256" key="3">
    <source>
        <dbReference type="ARBA" id="ARBA00023163"/>
    </source>
</evidence>